<reference evidence="3" key="1">
    <citation type="submission" date="2023-07" db="EMBL/GenBank/DDBJ databases">
        <authorList>
            <person name="Stuckert A."/>
        </authorList>
    </citation>
    <scope>NUCLEOTIDE SEQUENCE</scope>
</reference>
<evidence type="ECO:0000313" key="4">
    <source>
        <dbReference type="Proteomes" id="UP001176940"/>
    </source>
</evidence>
<dbReference type="Pfam" id="PF26189">
    <property type="entry name" value="Ig_NPHP4_2nd"/>
    <property type="match status" value="1"/>
</dbReference>
<evidence type="ECO:0000313" key="3">
    <source>
        <dbReference type="EMBL" id="CAJ0967776.1"/>
    </source>
</evidence>
<sequence>MIPWPWTIKLKVSLYPSRVIVDTQEWRHFKELTNTTTPIEENMFHVQQQSDTPQLYVRPKETVYIPFRYQTVCLDPTSLLPSPDPVLLAKDPDRSSQFKSNTMSSKRIKVSFKASDGKPIAILQVSVEPQPHIVDQTFRFYHPELTFLKKSIRLPPWYTLPGAPVGMPGGEPELYVRCSDPNIICDTKKLHRQLPSDDPKDKSLRGSDRETLVAIQLAHNDQSTFQETVHVGML</sequence>
<keyword evidence="4" id="KW-1185">Reference proteome</keyword>
<dbReference type="PANTHER" id="PTHR31043">
    <property type="entry name" value="NEPHROCYSTIN-4"/>
    <property type="match status" value="1"/>
</dbReference>
<gene>
    <name evidence="3" type="ORF">RIMI_LOCUS22476672</name>
</gene>
<dbReference type="InterPro" id="IPR058687">
    <property type="entry name" value="Ig_NPHP4_1st"/>
</dbReference>
<comment type="caution">
    <text evidence="3">The sequence shown here is derived from an EMBL/GenBank/DDBJ whole genome shotgun (WGS) entry which is preliminary data.</text>
</comment>
<dbReference type="InterPro" id="IPR029775">
    <property type="entry name" value="NPHP4"/>
</dbReference>
<accession>A0ABN9MM04</accession>
<dbReference type="PANTHER" id="PTHR31043:SF3">
    <property type="entry name" value="NEPHROCYSTIN-4"/>
    <property type="match status" value="1"/>
</dbReference>
<dbReference type="Pfam" id="PF26190">
    <property type="entry name" value="Ig_NPHP4_1st"/>
    <property type="match status" value="1"/>
</dbReference>
<name>A0ABN9MM04_9NEOB</name>
<evidence type="ECO:0000259" key="2">
    <source>
        <dbReference type="Pfam" id="PF26190"/>
    </source>
</evidence>
<dbReference type="EMBL" id="CAUEEQ010078579">
    <property type="protein sequence ID" value="CAJ0967776.1"/>
    <property type="molecule type" value="Genomic_DNA"/>
</dbReference>
<dbReference type="Proteomes" id="UP001176940">
    <property type="component" value="Unassembled WGS sequence"/>
</dbReference>
<organism evidence="3 4">
    <name type="scientific">Ranitomeya imitator</name>
    <name type="common">mimic poison frog</name>
    <dbReference type="NCBI Taxonomy" id="111125"/>
    <lineage>
        <taxon>Eukaryota</taxon>
        <taxon>Metazoa</taxon>
        <taxon>Chordata</taxon>
        <taxon>Craniata</taxon>
        <taxon>Vertebrata</taxon>
        <taxon>Euteleostomi</taxon>
        <taxon>Amphibia</taxon>
        <taxon>Batrachia</taxon>
        <taxon>Anura</taxon>
        <taxon>Neobatrachia</taxon>
        <taxon>Hyloidea</taxon>
        <taxon>Dendrobatidae</taxon>
        <taxon>Dendrobatinae</taxon>
        <taxon>Ranitomeya</taxon>
    </lineage>
</organism>
<dbReference type="InterPro" id="IPR058688">
    <property type="entry name" value="Ig_NPHP4_2nd"/>
</dbReference>
<evidence type="ECO:0000259" key="1">
    <source>
        <dbReference type="Pfam" id="PF26189"/>
    </source>
</evidence>
<feature type="domain" description="NPHP4 Ig-like" evidence="1">
    <location>
        <begin position="138"/>
        <end position="197"/>
    </location>
</feature>
<proteinExistence type="predicted"/>
<protein>
    <submittedName>
        <fullName evidence="3">Uncharacterized protein</fullName>
    </submittedName>
</protein>
<feature type="domain" description="NPHP4 Ig-like" evidence="2">
    <location>
        <begin position="18"/>
        <end position="131"/>
    </location>
</feature>